<dbReference type="Proteomes" id="UP000451233">
    <property type="component" value="Unassembled WGS sequence"/>
</dbReference>
<dbReference type="PANTHER" id="PTHR30627">
    <property type="entry name" value="PEPTIDOGLYCAN D,D-TRANSPEPTIDASE"/>
    <property type="match status" value="1"/>
</dbReference>
<keyword evidence="6" id="KW-0133">Cell shape</keyword>
<comment type="subcellular location">
    <subcellularLocation>
        <location evidence="2">Cell membrane</location>
    </subcellularLocation>
    <subcellularLocation>
        <location evidence="1">Membrane</location>
        <topology evidence="1">Single-pass membrane protein</topology>
    </subcellularLocation>
</comment>
<evidence type="ECO:0000256" key="9">
    <source>
        <dbReference type="ARBA" id="ARBA00023136"/>
    </source>
</evidence>
<sequence>MNERFSPRRMLLPVVIAAFAALLGMCCYFRFFKHAANNQYLIRQEVLYPERGLITDRNGKLLAINETRYDLMVIPARVRSMDTARFCRLLGITRRQLRKRLRKAAAYSYHSASAFLKSIPEKQMMTIIGQLADFPGFVERVRAVRRYPDSVAAHVLGFANMISPQALKGARGYSRPGEAAGRSGLELAYDSLLRGKRGVRYYQVDSFGRSRGSWEECAHDTLATPGRRLVTGIDLDLQKLAETLMKNKVGSVVALDPATGEVLAYLSFPAYDPNLLSGPETRDNLQKLRKDPLHPMLNRPVQSRNAPGSSLKPVMALVALQQGLITPDDVFFCPQYFMAGAHKVNCEHFDGYTRLRKGIAQSCNTYFCNVFQKQMTANDAGTRASYDDWRAQLSLFGLGNKLGLDLPNEKGGLLPESAFYDHVNGRDNWGPNDIISLAIGQGEMEVTPLQLANMQSIIANRGYYFTPHLVRMTGDQKPGHAQRIEKHLVPIDAAHFETVIDGMQDAVETGTAAGIRIPGVILCGKTGTVENTKGKSHSIFAGFAPRQNPKIVIAVVVENAGYGASYAAPMASYLVEQYLSGKVTKPKEQVDWMISQNLLPGVYSPVTVSPVHK</sequence>
<evidence type="ECO:0000259" key="11">
    <source>
        <dbReference type="Pfam" id="PF00905"/>
    </source>
</evidence>
<dbReference type="InterPro" id="IPR012338">
    <property type="entry name" value="Beta-lactam/transpept-like"/>
</dbReference>
<dbReference type="GO" id="GO:0009252">
    <property type="term" value="P:peptidoglycan biosynthetic process"/>
    <property type="evidence" value="ECO:0007669"/>
    <property type="project" value="UniProtKB-KW"/>
</dbReference>
<proteinExistence type="predicted"/>
<organism evidence="13 14">
    <name type="scientific">Hufsiella ginkgonis</name>
    <dbReference type="NCBI Taxonomy" id="2695274"/>
    <lineage>
        <taxon>Bacteria</taxon>
        <taxon>Pseudomonadati</taxon>
        <taxon>Bacteroidota</taxon>
        <taxon>Sphingobacteriia</taxon>
        <taxon>Sphingobacteriales</taxon>
        <taxon>Sphingobacteriaceae</taxon>
        <taxon>Hufsiella</taxon>
    </lineage>
</organism>
<dbReference type="SUPFAM" id="SSF56601">
    <property type="entry name" value="beta-lactamase/transpeptidase-like"/>
    <property type="match status" value="1"/>
</dbReference>
<dbReference type="InterPro" id="IPR001460">
    <property type="entry name" value="PCN-bd_Tpept"/>
</dbReference>
<gene>
    <name evidence="13" type="ORF">GS398_03100</name>
</gene>
<keyword evidence="8" id="KW-1133">Transmembrane helix</keyword>
<evidence type="ECO:0000256" key="8">
    <source>
        <dbReference type="ARBA" id="ARBA00022989"/>
    </source>
</evidence>
<dbReference type="GO" id="GO:0008360">
    <property type="term" value="P:regulation of cell shape"/>
    <property type="evidence" value="ECO:0007669"/>
    <property type="project" value="UniProtKB-KW"/>
</dbReference>
<evidence type="ECO:0000256" key="5">
    <source>
        <dbReference type="ARBA" id="ARBA00022692"/>
    </source>
</evidence>
<evidence type="ECO:0000256" key="4">
    <source>
        <dbReference type="ARBA" id="ARBA00022645"/>
    </source>
</evidence>
<evidence type="ECO:0000259" key="12">
    <source>
        <dbReference type="Pfam" id="PF03717"/>
    </source>
</evidence>
<protein>
    <submittedName>
        <fullName evidence="13">Penicillin-binding protein 2</fullName>
    </submittedName>
</protein>
<evidence type="ECO:0000256" key="2">
    <source>
        <dbReference type="ARBA" id="ARBA00004236"/>
    </source>
</evidence>
<dbReference type="Pfam" id="PF03717">
    <property type="entry name" value="PBP_dimer"/>
    <property type="match status" value="1"/>
</dbReference>
<accession>A0A7K1XTI3</accession>
<dbReference type="InterPro" id="IPR050515">
    <property type="entry name" value="Beta-lactam/transpept"/>
</dbReference>
<dbReference type="GO" id="GO:0008658">
    <property type="term" value="F:penicillin binding"/>
    <property type="evidence" value="ECO:0007669"/>
    <property type="project" value="InterPro"/>
</dbReference>
<dbReference type="RefSeq" id="WP_160905255.1">
    <property type="nucleotide sequence ID" value="NZ_WVHS01000001.1"/>
</dbReference>
<dbReference type="Gene3D" id="3.30.1390.30">
    <property type="entry name" value="Penicillin-binding protein 2a, domain 3"/>
    <property type="match status" value="1"/>
</dbReference>
<dbReference type="EMBL" id="WVHS01000001">
    <property type="protein sequence ID" value="MXV14272.1"/>
    <property type="molecule type" value="Genomic_DNA"/>
</dbReference>
<dbReference type="GO" id="GO:0071972">
    <property type="term" value="F:peptidoglycan L,D-transpeptidase activity"/>
    <property type="evidence" value="ECO:0007669"/>
    <property type="project" value="TreeGrafter"/>
</dbReference>
<dbReference type="InterPro" id="IPR036138">
    <property type="entry name" value="PBP_dimer_sf"/>
</dbReference>
<evidence type="ECO:0000313" key="14">
    <source>
        <dbReference type="Proteomes" id="UP000451233"/>
    </source>
</evidence>
<keyword evidence="3" id="KW-1003">Cell membrane</keyword>
<keyword evidence="7" id="KW-0573">Peptidoglycan synthesis</keyword>
<dbReference type="GO" id="GO:0005886">
    <property type="term" value="C:plasma membrane"/>
    <property type="evidence" value="ECO:0007669"/>
    <property type="project" value="UniProtKB-SubCell"/>
</dbReference>
<keyword evidence="4" id="KW-0121">Carboxypeptidase</keyword>
<feature type="domain" description="Penicillin-binding protein transpeptidase" evidence="11">
    <location>
        <begin position="250"/>
        <end position="573"/>
    </location>
</feature>
<dbReference type="PANTHER" id="PTHR30627:SF2">
    <property type="entry name" value="PEPTIDOGLYCAN D,D-TRANSPEPTIDASE MRDA"/>
    <property type="match status" value="1"/>
</dbReference>
<evidence type="ECO:0000313" key="13">
    <source>
        <dbReference type="EMBL" id="MXV14272.1"/>
    </source>
</evidence>
<reference evidence="13 14" key="1">
    <citation type="submission" date="2019-11" db="EMBL/GenBank/DDBJ databases">
        <title>Pedobacter sp. HMF7056 Genome sequencing and assembly.</title>
        <authorList>
            <person name="Kang H."/>
            <person name="Kim H."/>
            <person name="Joh K."/>
        </authorList>
    </citation>
    <scope>NUCLEOTIDE SEQUENCE [LARGE SCALE GENOMIC DNA]</scope>
    <source>
        <strain evidence="13 14">HMF7056</strain>
    </source>
</reference>
<dbReference type="Gene3D" id="3.90.1310.10">
    <property type="entry name" value="Penicillin-binding protein 2a (Domain 2)"/>
    <property type="match status" value="1"/>
</dbReference>
<evidence type="ECO:0000256" key="3">
    <source>
        <dbReference type="ARBA" id="ARBA00022475"/>
    </source>
</evidence>
<dbReference type="InterPro" id="IPR005311">
    <property type="entry name" value="PBP_dimer"/>
</dbReference>
<keyword evidence="14" id="KW-1185">Reference proteome</keyword>
<dbReference type="Gene3D" id="3.40.710.10">
    <property type="entry name" value="DD-peptidase/beta-lactamase superfamily"/>
    <property type="match status" value="1"/>
</dbReference>
<keyword evidence="9" id="KW-0472">Membrane</keyword>
<comment type="caution">
    <text evidence="13">The sequence shown here is derived from an EMBL/GenBank/DDBJ whole genome shotgun (WGS) entry which is preliminary data.</text>
</comment>
<feature type="domain" description="Penicillin-binding protein dimerisation" evidence="12">
    <location>
        <begin position="48"/>
        <end position="209"/>
    </location>
</feature>
<keyword evidence="5" id="KW-0812">Transmembrane</keyword>
<dbReference type="GO" id="GO:0071555">
    <property type="term" value="P:cell wall organization"/>
    <property type="evidence" value="ECO:0007669"/>
    <property type="project" value="UniProtKB-KW"/>
</dbReference>
<evidence type="ECO:0000256" key="10">
    <source>
        <dbReference type="ARBA" id="ARBA00023316"/>
    </source>
</evidence>
<keyword evidence="4" id="KW-0378">Hydrolase</keyword>
<keyword evidence="10" id="KW-0961">Cell wall biogenesis/degradation</keyword>
<dbReference type="AlphaFoldDB" id="A0A7K1XTI3"/>
<evidence type="ECO:0000256" key="1">
    <source>
        <dbReference type="ARBA" id="ARBA00004167"/>
    </source>
</evidence>
<evidence type="ECO:0000256" key="7">
    <source>
        <dbReference type="ARBA" id="ARBA00022984"/>
    </source>
</evidence>
<name>A0A7K1XTI3_9SPHI</name>
<evidence type="ECO:0000256" key="6">
    <source>
        <dbReference type="ARBA" id="ARBA00022960"/>
    </source>
</evidence>
<keyword evidence="4" id="KW-0645">Protease</keyword>
<dbReference type="Pfam" id="PF00905">
    <property type="entry name" value="Transpeptidase"/>
    <property type="match status" value="1"/>
</dbReference>
<dbReference type="SUPFAM" id="SSF56519">
    <property type="entry name" value="Penicillin binding protein dimerisation domain"/>
    <property type="match status" value="1"/>
</dbReference>